<keyword evidence="1" id="KW-0472">Membrane</keyword>
<keyword evidence="3" id="KW-1185">Reference proteome</keyword>
<dbReference type="Proteomes" id="UP000661112">
    <property type="component" value="Unassembled WGS sequence"/>
</dbReference>
<dbReference type="EMBL" id="JACJSG010000001">
    <property type="protein sequence ID" value="MBD2499015.1"/>
    <property type="molecule type" value="Genomic_DNA"/>
</dbReference>
<keyword evidence="1" id="KW-1133">Transmembrane helix</keyword>
<keyword evidence="1" id="KW-0812">Transmembrane</keyword>
<dbReference type="RefSeq" id="WP_190465371.1">
    <property type="nucleotide sequence ID" value="NZ_JACJSG010000001.1"/>
</dbReference>
<name>A0ABR8CVR3_9NOST</name>
<reference evidence="2 3" key="1">
    <citation type="journal article" date="2020" name="ISME J.">
        <title>Comparative genomics reveals insights into cyanobacterial evolution and habitat adaptation.</title>
        <authorList>
            <person name="Chen M.Y."/>
            <person name="Teng W.K."/>
            <person name="Zhao L."/>
            <person name="Hu C.X."/>
            <person name="Zhou Y.K."/>
            <person name="Han B.P."/>
            <person name="Song L.R."/>
            <person name="Shu W.S."/>
        </authorList>
    </citation>
    <scope>NUCLEOTIDE SEQUENCE [LARGE SCALE GENOMIC DNA]</scope>
    <source>
        <strain evidence="2 3">FACHB-119</strain>
    </source>
</reference>
<feature type="transmembrane region" description="Helical" evidence="1">
    <location>
        <begin position="62"/>
        <end position="82"/>
    </location>
</feature>
<feature type="transmembrane region" description="Helical" evidence="1">
    <location>
        <begin position="117"/>
        <end position="139"/>
    </location>
</feature>
<protein>
    <submittedName>
        <fullName evidence="2">Uncharacterized protein</fullName>
    </submittedName>
</protein>
<evidence type="ECO:0000313" key="2">
    <source>
        <dbReference type="EMBL" id="MBD2499015.1"/>
    </source>
</evidence>
<evidence type="ECO:0000256" key="1">
    <source>
        <dbReference type="SAM" id="Phobius"/>
    </source>
</evidence>
<gene>
    <name evidence="2" type="ORF">H6G83_00060</name>
</gene>
<accession>A0ABR8CVR3</accession>
<proteinExistence type="predicted"/>
<feature type="transmembrane region" description="Helical" evidence="1">
    <location>
        <begin position="9"/>
        <end position="29"/>
    </location>
</feature>
<feature type="transmembrane region" description="Helical" evidence="1">
    <location>
        <begin position="94"/>
        <end position="111"/>
    </location>
</feature>
<comment type="caution">
    <text evidence="2">The sequence shown here is derived from an EMBL/GenBank/DDBJ whole genome shotgun (WGS) entry which is preliminary data.</text>
</comment>
<sequence>MLNSWFRFWWYWLIIVTCAGILFSLSLIITPDFMQQYFDAMFASTIPTHNTFGEAEYSYIKFLYGLLGAIMVGWTVALLYILLKPFRRGEIEGWFAMTASILVWFTIDSSFSVSSGFWQNAVFNVAFLVFYAIPLAATYQNFQK</sequence>
<evidence type="ECO:0000313" key="3">
    <source>
        <dbReference type="Proteomes" id="UP000661112"/>
    </source>
</evidence>
<organism evidence="2 3">
    <name type="scientific">Anabaena azotica FACHB-119</name>
    <dbReference type="NCBI Taxonomy" id="947527"/>
    <lineage>
        <taxon>Bacteria</taxon>
        <taxon>Bacillati</taxon>
        <taxon>Cyanobacteriota</taxon>
        <taxon>Cyanophyceae</taxon>
        <taxon>Nostocales</taxon>
        <taxon>Nostocaceae</taxon>
        <taxon>Anabaena</taxon>
        <taxon>Anabaena azotica</taxon>
    </lineage>
</organism>